<gene>
    <name evidence="3" type="ORF">VN21_10255</name>
</gene>
<dbReference type="Proteomes" id="UP000034407">
    <property type="component" value="Unassembled WGS sequence"/>
</dbReference>
<keyword evidence="1" id="KW-0812">Transmembrane</keyword>
<feature type="domain" description="PepSY" evidence="2">
    <location>
        <begin position="34"/>
        <end position="90"/>
    </location>
</feature>
<proteinExistence type="predicted"/>
<comment type="caution">
    <text evidence="3">The sequence shown here is derived from an EMBL/GenBank/DDBJ whole genome shotgun (WGS) entry which is preliminary data.</text>
</comment>
<feature type="transmembrane region" description="Helical" evidence="1">
    <location>
        <begin position="6"/>
        <end position="26"/>
    </location>
</feature>
<reference evidence="3 4" key="1">
    <citation type="submission" date="2015-04" db="EMBL/GenBank/DDBJ databases">
        <title>Microcin producing Clostridium sp. JC272T.</title>
        <authorList>
            <person name="Jyothsna T."/>
            <person name="Sasikala C."/>
            <person name="Ramana C."/>
        </authorList>
    </citation>
    <scope>NUCLEOTIDE SEQUENCE [LARGE SCALE GENOMIC DNA]</scope>
    <source>
        <strain evidence="3 4">JC272</strain>
    </source>
</reference>
<dbReference type="AlphaFoldDB" id="A0A0M3DEU7"/>
<keyword evidence="1" id="KW-1133">Transmembrane helix</keyword>
<accession>A0A0M3DEU7</accession>
<feature type="domain" description="PepSY" evidence="2">
    <location>
        <begin position="109"/>
        <end position="163"/>
    </location>
</feature>
<dbReference type="RefSeq" id="WP_046823183.1">
    <property type="nucleotide sequence ID" value="NZ_LBBT01000213.1"/>
</dbReference>
<keyword evidence="4" id="KW-1185">Reference proteome</keyword>
<dbReference type="PATRIC" id="fig|1629550.3.peg.1500"/>
<dbReference type="EMBL" id="LBBT01000213">
    <property type="protein sequence ID" value="KKY01165.1"/>
    <property type="molecule type" value="Genomic_DNA"/>
</dbReference>
<dbReference type="OrthoDB" id="9780101at2"/>
<keyword evidence="1" id="KW-0472">Membrane</keyword>
<evidence type="ECO:0000256" key="1">
    <source>
        <dbReference type="SAM" id="Phobius"/>
    </source>
</evidence>
<dbReference type="InterPro" id="IPR025711">
    <property type="entry name" value="PepSY"/>
</dbReference>
<dbReference type="Gene3D" id="3.10.450.40">
    <property type="match status" value="2"/>
</dbReference>
<sequence>MKIDKPIIIALGLVVICGVGVSYSLVKYDKAEYLTKNQAKNIILEKVPDGKILEFSYDNENNSPKYESEIVKDTMKYQVDVDAETGKIINFEQEVLKDQNDRKTSDKLISEDKAIDTMINKVPKATVQKFNLDKDGENAEYEGVLTKADTKYEITVDAKTGDIKEFSHEQIKVKDTKADKDNQYGDIEIND</sequence>
<name>A0A0M3DEU7_9FIRM</name>
<protein>
    <recommendedName>
        <fullName evidence="2">PepSY domain-containing protein</fullName>
    </recommendedName>
</protein>
<evidence type="ECO:0000259" key="2">
    <source>
        <dbReference type="Pfam" id="PF03413"/>
    </source>
</evidence>
<evidence type="ECO:0000313" key="4">
    <source>
        <dbReference type="Proteomes" id="UP000034407"/>
    </source>
</evidence>
<evidence type="ECO:0000313" key="3">
    <source>
        <dbReference type="EMBL" id="KKY01165.1"/>
    </source>
</evidence>
<organism evidence="3 4">
    <name type="scientific">Paraclostridium benzoelyticum</name>
    <dbReference type="NCBI Taxonomy" id="1629550"/>
    <lineage>
        <taxon>Bacteria</taxon>
        <taxon>Bacillati</taxon>
        <taxon>Bacillota</taxon>
        <taxon>Clostridia</taxon>
        <taxon>Peptostreptococcales</taxon>
        <taxon>Peptostreptococcaceae</taxon>
        <taxon>Paraclostridium</taxon>
    </lineage>
</organism>
<dbReference type="Pfam" id="PF03413">
    <property type="entry name" value="PepSY"/>
    <property type="match status" value="2"/>
</dbReference>